<dbReference type="RefSeq" id="WP_115567419.1">
    <property type="nucleotide sequence ID" value="NZ_QRGR01000025.1"/>
</dbReference>
<evidence type="ECO:0000313" key="1">
    <source>
        <dbReference type="EMBL" id="RDV13362.1"/>
    </source>
</evidence>
<dbReference type="OrthoDB" id="852698at2"/>
<dbReference type="AlphaFoldDB" id="A0A3D8L8P7"/>
<dbReference type="Proteomes" id="UP000256708">
    <property type="component" value="Unassembled WGS sequence"/>
</dbReference>
<sequence>MKLTRYEELNKILAVVDSCHTDCKIHFSFNLPKDFYDLANPENKKGLAIKKYVDSDFNFLLTIDNKPKLIEDLAANFENGEICHYLFTKDSVKIGEGFDHCIINFLHPEYFHLTSEHLEILGDVEIHLAREIN</sequence>
<name>A0A3D8L8P7_9BACT</name>
<keyword evidence="2" id="KW-1185">Reference proteome</keyword>
<reference evidence="2" key="1">
    <citation type="submission" date="2018-08" db="EMBL/GenBank/DDBJ databases">
        <authorList>
            <person name="Liu Z.-W."/>
            <person name="Du Z.-J."/>
        </authorList>
    </citation>
    <scope>NUCLEOTIDE SEQUENCE [LARGE SCALE GENOMIC DNA]</scope>
    <source>
        <strain evidence="2">H4X</strain>
    </source>
</reference>
<organism evidence="1 2">
    <name type="scientific">Pontibacter diazotrophicus</name>
    <dbReference type="NCBI Taxonomy" id="1400979"/>
    <lineage>
        <taxon>Bacteria</taxon>
        <taxon>Pseudomonadati</taxon>
        <taxon>Bacteroidota</taxon>
        <taxon>Cytophagia</taxon>
        <taxon>Cytophagales</taxon>
        <taxon>Hymenobacteraceae</taxon>
        <taxon>Pontibacter</taxon>
    </lineage>
</organism>
<evidence type="ECO:0000313" key="2">
    <source>
        <dbReference type="Proteomes" id="UP000256708"/>
    </source>
</evidence>
<proteinExistence type="predicted"/>
<accession>A0A3D8L8P7</accession>
<dbReference type="EMBL" id="QRGR01000025">
    <property type="protein sequence ID" value="RDV13362.1"/>
    <property type="molecule type" value="Genomic_DNA"/>
</dbReference>
<protein>
    <submittedName>
        <fullName evidence="1">Uncharacterized protein</fullName>
    </submittedName>
</protein>
<comment type="caution">
    <text evidence="1">The sequence shown here is derived from an EMBL/GenBank/DDBJ whole genome shotgun (WGS) entry which is preliminary data.</text>
</comment>
<gene>
    <name evidence="1" type="ORF">DXT99_20300</name>
</gene>